<dbReference type="InterPro" id="IPR029045">
    <property type="entry name" value="ClpP/crotonase-like_dom_sf"/>
</dbReference>
<dbReference type="RefSeq" id="WP_272008862.1">
    <property type="nucleotide sequence ID" value="NZ_JAQNDN010000024.1"/>
</dbReference>
<dbReference type="Pfam" id="PF11918">
    <property type="entry name" value="Peptidase_S41_N"/>
    <property type="match status" value="1"/>
</dbReference>
<evidence type="ECO:0000256" key="1">
    <source>
        <dbReference type="SAM" id="MobiDB-lite"/>
    </source>
</evidence>
<feature type="chain" id="PRO_5045606851" evidence="2">
    <location>
        <begin position="27"/>
        <end position="378"/>
    </location>
</feature>
<keyword evidence="5" id="KW-1185">Reference proteome</keyword>
<dbReference type="PANTHER" id="PTHR11261">
    <property type="entry name" value="INTERPHOTORECEPTOR RETINOID-BINDING PROTEIN"/>
    <property type="match status" value="1"/>
</dbReference>
<organism evidence="4 5">
    <name type="scientific">Nannocystis radixulma</name>
    <dbReference type="NCBI Taxonomy" id="2995305"/>
    <lineage>
        <taxon>Bacteria</taxon>
        <taxon>Pseudomonadati</taxon>
        <taxon>Myxococcota</taxon>
        <taxon>Polyangia</taxon>
        <taxon>Nannocystales</taxon>
        <taxon>Nannocystaceae</taxon>
        <taxon>Nannocystis</taxon>
    </lineage>
</organism>
<evidence type="ECO:0000256" key="2">
    <source>
        <dbReference type="SAM" id="SignalP"/>
    </source>
</evidence>
<dbReference type="Gene3D" id="3.90.226.10">
    <property type="entry name" value="2-enoyl-CoA Hydratase, Chain A, domain 1"/>
    <property type="match status" value="1"/>
</dbReference>
<feature type="compositionally biased region" description="Pro residues" evidence="1">
    <location>
        <begin position="43"/>
        <end position="53"/>
    </location>
</feature>
<comment type="caution">
    <text evidence="4">The sequence shown here is derived from an EMBL/GenBank/DDBJ whole genome shotgun (WGS) entry which is preliminary data.</text>
</comment>
<dbReference type="SUPFAM" id="SSF52096">
    <property type="entry name" value="ClpP/crotonase"/>
    <property type="match status" value="1"/>
</dbReference>
<evidence type="ECO:0000259" key="3">
    <source>
        <dbReference type="SMART" id="SM00245"/>
    </source>
</evidence>
<reference evidence="4 5" key="1">
    <citation type="submission" date="2022-11" db="EMBL/GenBank/DDBJ databases">
        <title>Minimal conservation of predation-associated metabolite biosynthetic gene clusters underscores biosynthetic potential of Myxococcota including descriptions for ten novel species: Archangium lansinium sp. nov., Myxococcus landrumus sp. nov., Nannocystis bai.</title>
        <authorList>
            <person name="Ahearne A."/>
            <person name="Stevens C."/>
            <person name="Dowd S."/>
        </authorList>
    </citation>
    <scope>NUCLEOTIDE SEQUENCE [LARGE SCALE GENOMIC DNA]</scope>
    <source>
        <strain evidence="4 5">NCELM</strain>
    </source>
</reference>
<dbReference type="SMART" id="SM00245">
    <property type="entry name" value="TSPc"/>
    <property type="match status" value="1"/>
</dbReference>
<feature type="signal peptide" evidence="2">
    <location>
        <begin position="1"/>
        <end position="26"/>
    </location>
</feature>
<accession>A0ABT5BK53</accession>
<evidence type="ECO:0000313" key="4">
    <source>
        <dbReference type="EMBL" id="MDC0674531.1"/>
    </source>
</evidence>
<gene>
    <name evidence="4" type="ORF">POL58_42685</name>
</gene>
<name>A0ABT5BK53_9BACT</name>
<dbReference type="InterPro" id="IPR005151">
    <property type="entry name" value="Tail-specific_protease"/>
</dbReference>
<dbReference type="CDD" id="cd07563">
    <property type="entry name" value="Peptidase_S41_IRBP"/>
    <property type="match status" value="1"/>
</dbReference>
<dbReference type="Proteomes" id="UP001217838">
    <property type="component" value="Unassembled WGS sequence"/>
</dbReference>
<dbReference type="Gene3D" id="3.30.750.44">
    <property type="match status" value="1"/>
</dbReference>
<dbReference type="Pfam" id="PF03572">
    <property type="entry name" value="Peptidase_S41"/>
    <property type="match status" value="1"/>
</dbReference>
<sequence length="378" mass="41259">MRLYRSLIGWLTISTLYAFGCAPVAAARPAAAAPAEASEPKRAVPPPRPPKGPDGPITAAEREQAIEALARELTDKYVFPKKATEVARALRARKKRGEYNGITTGHALATALTAHINEVLFDAHFHVRFSKETLPPQRQPGPPSAEDLARYEEFANQVNGGFERVERLAGNLGYVEVRSFEFPGRGFTAASAAMDFLAETDGLIIDLRRNGGGAPEVVAYLCSYFFDEPVHLNDLYFRPDDATRQFWTAPVPGKAYVGREIYVLTSKNTGSAAEEFAYNLQNLKRATIVGEVTWGGANPGDMVRLGDHFAAFVPTGRAINPISKTNWEGVGVKPDVAVPADDALRVAQVKLLEKQVAKATDPQAKEMLEARLRELQAK</sequence>
<dbReference type="EMBL" id="JAQNDN010000024">
    <property type="protein sequence ID" value="MDC0674531.1"/>
    <property type="molecule type" value="Genomic_DNA"/>
</dbReference>
<keyword evidence="2" id="KW-0732">Signal</keyword>
<feature type="domain" description="Tail specific protease" evidence="3">
    <location>
        <begin position="141"/>
        <end position="339"/>
    </location>
</feature>
<evidence type="ECO:0000313" key="5">
    <source>
        <dbReference type="Proteomes" id="UP001217838"/>
    </source>
</evidence>
<dbReference type="PANTHER" id="PTHR11261:SF3">
    <property type="entry name" value="RETINOL-BINDING PROTEIN 3"/>
    <property type="match status" value="1"/>
</dbReference>
<proteinExistence type="predicted"/>
<protein>
    <submittedName>
        <fullName evidence="4">S41 family peptidase</fullName>
    </submittedName>
</protein>
<feature type="region of interest" description="Disordered" evidence="1">
    <location>
        <begin position="34"/>
        <end position="57"/>
    </location>
</feature>